<dbReference type="Proteomes" id="UP000314294">
    <property type="component" value="Unassembled WGS sequence"/>
</dbReference>
<comment type="caution">
    <text evidence="1">The sequence shown here is derived from an EMBL/GenBank/DDBJ whole genome shotgun (WGS) entry which is preliminary data.</text>
</comment>
<accession>A0A4Z2HX82</accession>
<dbReference type="EMBL" id="SRLO01000165">
    <property type="protein sequence ID" value="TNN70297.1"/>
    <property type="molecule type" value="Genomic_DNA"/>
</dbReference>
<organism evidence="1 2">
    <name type="scientific">Liparis tanakae</name>
    <name type="common">Tanaka's snailfish</name>
    <dbReference type="NCBI Taxonomy" id="230148"/>
    <lineage>
        <taxon>Eukaryota</taxon>
        <taxon>Metazoa</taxon>
        <taxon>Chordata</taxon>
        <taxon>Craniata</taxon>
        <taxon>Vertebrata</taxon>
        <taxon>Euteleostomi</taxon>
        <taxon>Actinopterygii</taxon>
        <taxon>Neopterygii</taxon>
        <taxon>Teleostei</taxon>
        <taxon>Neoteleostei</taxon>
        <taxon>Acanthomorphata</taxon>
        <taxon>Eupercaria</taxon>
        <taxon>Perciformes</taxon>
        <taxon>Cottioidei</taxon>
        <taxon>Cottales</taxon>
        <taxon>Liparidae</taxon>
        <taxon>Liparis</taxon>
    </lineage>
</organism>
<evidence type="ECO:0000313" key="1">
    <source>
        <dbReference type="EMBL" id="TNN70297.1"/>
    </source>
</evidence>
<keyword evidence="2" id="KW-1185">Reference proteome</keyword>
<evidence type="ECO:0000313" key="2">
    <source>
        <dbReference type="Proteomes" id="UP000314294"/>
    </source>
</evidence>
<proteinExistence type="predicted"/>
<dbReference type="AlphaFoldDB" id="A0A4Z2HX82"/>
<protein>
    <submittedName>
        <fullName evidence="1">Uncharacterized protein</fullName>
    </submittedName>
</protein>
<gene>
    <name evidence="1" type="ORF">EYF80_019511</name>
</gene>
<reference evidence="1 2" key="1">
    <citation type="submission" date="2019-03" db="EMBL/GenBank/DDBJ databases">
        <title>First draft genome of Liparis tanakae, snailfish: a comprehensive survey of snailfish specific genes.</title>
        <authorList>
            <person name="Kim W."/>
            <person name="Song I."/>
            <person name="Jeong J.-H."/>
            <person name="Kim D."/>
            <person name="Kim S."/>
            <person name="Ryu S."/>
            <person name="Song J.Y."/>
            <person name="Lee S.K."/>
        </authorList>
    </citation>
    <scope>NUCLEOTIDE SEQUENCE [LARGE SCALE GENOMIC DNA]</scope>
    <source>
        <tissue evidence="1">Muscle</tissue>
    </source>
</reference>
<name>A0A4Z2HX82_9TELE</name>
<sequence>MVHRLVVLRQQVQIICGHANGLWGLDFRWSPRSDVAVAPRQLLFTVDLCAETGGVAPVVPGEEGACLGGEEGGLLCRCGGFEDRTTANTVCVLRER</sequence>